<dbReference type="Proteomes" id="UP000039370">
    <property type="component" value="Unassembled WGS sequence"/>
</dbReference>
<organism evidence="2 3">
    <name type="scientific">Capnocytophaga canimorsus</name>
    <dbReference type="NCBI Taxonomy" id="28188"/>
    <lineage>
        <taxon>Bacteria</taxon>
        <taxon>Pseudomonadati</taxon>
        <taxon>Bacteroidota</taxon>
        <taxon>Flavobacteriia</taxon>
        <taxon>Flavobacteriales</taxon>
        <taxon>Flavobacteriaceae</taxon>
        <taxon>Capnocytophaga</taxon>
    </lineage>
</organism>
<proteinExistence type="predicted"/>
<evidence type="ECO:0000313" key="3">
    <source>
        <dbReference type="Proteomes" id="UP000039370"/>
    </source>
</evidence>
<evidence type="ECO:0000313" key="2">
    <source>
        <dbReference type="EMBL" id="CEN51327.1"/>
    </source>
</evidence>
<name>A0A0B7IMU3_9FLAO</name>
<dbReference type="EMBL" id="CDOK01000145">
    <property type="protein sequence ID" value="CEN51327.1"/>
    <property type="molecule type" value="Genomic_DNA"/>
</dbReference>
<dbReference type="AlphaFoldDB" id="A0A0B7IMU3"/>
<evidence type="ECO:0008006" key="4">
    <source>
        <dbReference type="Google" id="ProtNLM"/>
    </source>
</evidence>
<evidence type="ECO:0000256" key="1">
    <source>
        <dbReference type="SAM" id="SignalP"/>
    </source>
</evidence>
<sequence length="483" mass="54535">MKKILSLFIFIFATIYAHAQCEDHILETLKQTKVSYFQYVSEGGNANIYISYPFAGTTYKAIDDATGTEYTAVNSPLVNTMVIPVGVVNSARTFTLKMENGTCSVTHSEKPYIRPHAAPYLAIRMQNEWCASSGAIFFEMIGTGVNASDYNYYIKKENETHYNPTLLNPSEGVTNFISGKYIIKAVLKNPPHTEYEQVGNILPFDRKIEFDLKTFGGVCDNRPSIKVNVKKGAYPLWYSVYDKTGTTLIRPDQLSPVFEGLDPKTEYKVFVKDFCSVGGGNAENKNIITVDNQFKIWGVSTEGNWAGGLFLATHNDKQRCPTSMRIDYRFKGQNLKLQLPNRIPLPMRIEYTLTSPSGKTYSDDLQINTMDEFNKHIGIDQTHSLFMLYLRKFEIPNVGSSIAVEYGRWNFSANVTYCGQTINATGTANYGGLQEQLDKDSRLTTFFDVERDNQGVISDQCKEKVGIRTISSWKIHQQVYCIN</sequence>
<reference evidence="3" key="1">
    <citation type="submission" date="2015-01" db="EMBL/GenBank/DDBJ databases">
        <authorList>
            <person name="MANFREDI Pablo"/>
        </authorList>
    </citation>
    <scope>NUCLEOTIDE SEQUENCE [LARGE SCALE GENOMIC DNA]</scope>
    <source>
        <strain evidence="3">Cc11</strain>
    </source>
</reference>
<gene>
    <name evidence="2" type="ORF">CCAN11_2290019</name>
</gene>
<accession>A0A0B7IMU3</accession>
<protein>
    <recommendedName>
        <fullName evidence="4">Fibronectin type-III domain-containing protein</fullName>
    </recommendedName>
</protein>
<keyword evidence="1" id="KW-0732">Signal</keyword>
<feature type="chain" id="PRO_5002130252" description="Fibronectin type-III domain-containing protein" evidence="1">
    <location>
        <begin position="20"/>
        <end position="483"/>
    </location>
</feature>
<feature type="signal peptide" evidence="1">
    <location>
        <begin position="1"/>
        <end position="19"/>
    </location>
</feature>